<keyword evidence="1" id="KW-0812">Transmembrane</keyword>
<dbReference type="EMBL" id="QLMA01000003">
    <property type="protein sequence ID" value="RAJ83495.1"/>
    <property type="molecule type" value="Genomic_DNA"/>
</dbReference>
<keyword evidence="1" id="KW-1133">Transmembrane helix</keyword>
<keyword evidence="1" id="KW-0472">Membrane</keyword>
<organism evidence="2 3">
    <name type="scientific">Chitinophaga dinghuensis</name>
    <dbReference type="NCBI Taxonomy" id="1539050"/>
    <lineage>
        <taxon>Bacteria</taxon>
        <taxon>Pseudomonadati</taxon>
        <taxon>Bacteroidota</taxon>
        <taxon>Chitinophagia</taxon>
        <taxon>Chitinophagales</taxon>
        <taxon>Chitinophagaceae</taxon>
        <taxon>Chitinophaga</taxon>
    </lineage>
</organism>
<dbReference type="AlphaFoldDB" id="A0A327W5Q8"/>
<protein>
    <submittedName>
        <fullName evidence="2">Uncharacterized protein</fullName>
    </submittedName>
</protein>
<accession>A0A327W5Q8</accession>
<evidence type="ECO:0000313" key="2">
    <source>
        <dbReference type="EMBL" id="RAJ83495.1"/>
    </source>
</evidence>
<feature type="transmembrane region" description="Helical" evidence="1">
    <location>
        <begin position="62"/>
        <end position="79"/>
    </location>
</feature>
<comment type="caution">
    <text evidence="2">The sequence shown here is derived from an EMBL/GenBank/DDBJ whole genome shotgun (WGS) entry which is preliminary data.</text>
</comment>
<evidence type="ECO:0000256" key="1">
    <source>
        <dbReference type="SAM" id="Phobius"/>
    </source>
</evidence>
<dbReference type="RefSeq" id="WP_111592138.1">
    <property type="nucleotide sequence ID" value="NZ_QLMA01000003.1"/>
</dbReference>
<sequence length="218" mass="24272">MITITILGISYLAALSIRIKNAKAPVLRLLTWNIHIILMALAIISLFLSLNGYGFKGAQTERIIFSLYAGTGLILYGLSKPEINARYYYLAGLFALPFVLAFGLIIPIVRTYVLMLALTLYADSEFQRYKIDDDYAIQTKTMGIMSRYPVYSMIEDKYGIFEKITPGILDPQAFPSAVRLTKKGADSVRIQLIKSGTMKTGGTNSIDTIMALKQGYLQ</sequence>
<feature type="transmembrane region" description="Helical" evidence="1">
    <location>
        <begin position="91"/>
        <end position="121"/>
    </location>
</feature>
<evidence type="ECO:0000313" key="3">
    <source>
        <dbReference type="Proteomes" id="UP000249819"/>
    </source>
</evidence>
<keyword evidence="3" id="KW-1185">Reference proteome</keyword>
<name>A0A327W5Q8_9BACT</name>
<dbReference type="Proteomes" id="UP000249819">
    <property type="component" value="Unassembled WGS sequence"/>
</dbReference>
<dbReference type="OrthoDB" id="663619at2"/>
<gene>
    <name evidence="2" type="ORF">CLV59_103463</name>
</gene>
<feature type="transmembrane region" description="Helical" evidence="1">
    <location>
        <begin position="32"/>
        <end position="50"/>
    </location>
</feature>
<proteinExistence type="predicted"/>
<reference evidence="2 3" key="1">
    <citation type="submission" date="2018-06" db="EMBL/GenBank/DDBJ databases">
        <title>Genomic Encyclopedia of Archaeal and Bacterial Type Strains, Phase II (KMG-II): from individual species to whole genera.</title>
        <authorList>
            <person name="Goeker M."/>
        </authorList>
    </citation>
    <scope>NUCLEOTIDE SEQUENCE [LARGE SCALE GENOMIC DNA]</scope>
    <source>
        <strain evidence="2 3">DSM 29821</strain>
    </source>
</reference>